<proteinExistence type="predicted"/>
<accession>A0A387BZY2</accession>
<reference evidence="1 2" key="1">
    <citation type="submission" date="2018-09" db="EMBL/GenBank/DDBJ databases">
        <title>Genome sequencing of strain 2DFW10M-5.</title>
        <authorList>
            <person name="Heo J."/>
            <person name="Kim S.-J."/>
            <person name="Kwon S.-W."/>
        </authorList>
    </citation>
    <scope>NUCLEOTIDE SEQUENCE [LARGE SCALE GENOMIC DNA]</scope>
    <source>
        <strain evidence="1 2">2DFW10M-5</strain>
    </source>
</reference>
<protein>
    <submittedName>
        <fullName evidence="1">Uncharacterized protein</fullName>
    </submittedName>
</protein>
<dbReference type="KEGG" id="gry:D7I44_10325"/>
<dbReference type="EMBL" id="CP032624">
    <property type="protein sequence ID" value="AYG03891.1"/>
    <property type="molecule type" value="Genomic_DNA"/>
</dbReference>
<sequence length="88" mass="9793">MPLMSMIAHVGEPVRLLLDAGRPSRFYWGERWVVTSAEPDGFDYLGDETRVASWHVAAQTEDQSDAAVFELTRDYAAGGWVLDSIAYA</sequence>
<dbReference type="OrthoDB" id="4951210at2"/>
<gene>
    <name evidence="1" type="ORF">D7I44_10325</name>
</gene>
<evidence type="ECO:0000313" key="2">
    <source>
        <dbReference type="Proteomes" id="UP000275069"/>
    </source>
</evidence>
<name>A0A387BZY2_9MICO</name>
<keyword evidence="2" id="KW-1185">Reference proteome</keyword>
<evidence type="ECO:0000313" key="1">
    <source>
        <dbReference type="EMBL" id="AYG03891.1"/>
    </source>
</evidence>
<dbReference type="AlphaFoldDB" id="A0A387BZY2"/>
<dbReference type="Proteomes" id="UP000275069">
    <property type="component" value="Chromosome"/>
</dbReference>
<organism evidence="1 2">
    <name type="scientific">Gryllotalpicola protaetiae</name>
    <dbReference type="NCBI Taxonomy" id="2419771"/>
    <lineage>
        <taxon>Bacteria</taxon>
        <taxon>Bacillati</taxon>
        <taxon>Actinomycetota</taxon>
        <taxon>Actinomycetes</taxon>
        <taxon>Micrococcales</taxon>
        <taxon>Microbacteriaceae</taxon>
        <taxon>Gryllotalpicola</taxon>
    </lineage>
</organism>